<dbReference type="EMBL" id="OV121133">
    <property type="protein sequence ID" value="CAH0550123.1"/>
    <property type="molecule type" value="Genomic_DNA"/>
</dbReference>
<name>A0A9P0ATJ1_BRAAE</name>
<protein>
    <recommendedName>
        <fullName evidence="10">Major facilitator superfamily (MFS) profile domain-containing protein</fullName>
    </recommendedName>
</protein>
<feature type="transmembrane region" description="Helical" evidence="9">
    <location>
        <begin position="181"/>
        <end position="202"/>
    </location>
</feature>
<evidence type="ECO:0000256" key="3">
    <source>
        <dbReference type="ARBA" id="ARBA00022475"/>
    </source>
</evidence>
<keyword evidence="12" id="KW-1185">Reference proteome</keyword>
<feature type="transmembrane region" description="Helical" evidence="9">
    <location>
        <begin position="28"/>
        <end position="49"/>
    </location>
</feature>
<feature type="transmembrane region" description="Helical" evidence="9">
    <location>
        <begin position="303"/>
        <end position="322"/>
    </location>
</feature>
<evidence type="ECO:0000256" key="2">
    <source>
        <dbReference type="ARBA" id="ARBA00022448"/>
    </source>
</evidence>
<feature type="transmembrane region" description="Helical" evidence="9">
    <location>
        <begin position="69"/>
        <end position="87"/>
    </location>
</feature>
<dbReference type="PROSITE" id="PS00217">
    <property type="entry name" value="SUGAR_TRANSPORT_2"/>
    <property type="match status" value="1"/>
</dbReference>
<evidence type="ECO:0000256" key="8">
    <source>
        <dbReference type="ARBA" id="ARBA00023180"/>
    </source>
</evidence>
<dbReference type="FunFam" id="1.20.1250.20:FF:000218">
    <property type="entry name" value="facilitated trehalose transporter Tret1"/>
    <property type="match status" value="1"/>
</dbReference>
<feature type="domain" description="Major facilitator superfamily (MFS) profile" evidence="10">
    <location>
        <begin position="30"/>
        <end position="456"/>
    </location>
</feature>
<dbReference type="PANTHER" id="PTHR48021">
    <property type="match status" value="1"/>
</dbReference>
<feature type="transmembrane region" description="Helical" evidence="9">
    <location>
        <begin position="371"/>
        <end position="391"/>
    </location>
</feature>
<dbReference type="Proteomes" id="UP001154078">
    <property type="component" value="Chromosome 2"/>
</dbReference>
<keyword evidence="4" id="KW-0762">Sugar transport</keyword>
<dbReference type="AlphaFoldDB" id="A0A9P0ATJ1"/>
<comment type="subcellular location">
    <subcellularLocation>
        <location evidence="1">Cell membrane</location>
        <topology evidence="1">Multi-pass membrane protein</topology>
    </subcellularLocation>
</comment>
<dbReference type="PRINTS" id="PR00171">
    <property type="entry name" value="SUGRTRNSPORT"/>
</dbReference>
<dbReference type="InterPro" id="IPR005829">
    <property type="entry name" value="Sugar_transporter_CS"/>
</dbReference>
<dbReference type="InterPro" id="IPR003663">
    <property type="entry name" value="Sugar/inositol_transpt"/>
</dbReference>
<evidence type="ECO:0000256" key="7">
    <source>
        <dbReference type="ARBA" id="ARBA00023136"/>
    </source>
</evidence>
<evidence type="ECO:0000256" key="1">
    <source>
        <dbReference type="ARBA" id="ARBA00004651"/>
    </source>
</evidence>
<organism evidence="11 12">
    <name type="scientific">Brassicogethes aeneus</name>
    <name type="common">Rape pollen beetle</name>
    <name type="synonym">Meligethes aeneus</name>
    <dbReference type="NCBI Taxonomy" id="1431903"/>
    <lineage>
        <taxon>Eukaryota</taxon>
        <taxon>Metazoa</taxon>
        <taxon>Ecdysozoa</taxon>
        <taxon>Arthropoda</taxon>
        <taxon>Hexapoda</taxon>
        <taxon>Insecta</taxon>
        <taxon>Pterygota</taxon>
        <taxon>Neoptera</taxon>
        <taxon>Endopterygota</taxon>
        <taxon>Coleoptera</taxon>
        <taxon>Polyphaga</taxon>
        <taxon>Cucujiformia</taxon>
        <taxon>Nitidulidae</taxon>
        <taxon>Meligethinae</taxon>
        <taxon>Brassicogethes</taxon>
    </lineage>
</organism>
<dbReference type="InterPro" id="IPR020846">
    <property type="entry name" value="MFS_dom"/>
</dbReference>
<dbReference type="GO" id="GO:0005886">
    <property type="term" value="C:plasma membrane"/>
    <property type="evidence" value="ECO:0007669"/>
    <property type="project" value="UniProtKB-SubCell"/>
</dbReference>
<evidence type="ECO:0000259" key="10">
    <source>
        <dbReference type="PROSITE" id="PS50850"/>
    </source>
</evidence>
<feature type="transmembrane region" description="Helical" evidence="9">
    <location>
        <begin position="403"/>
        <end position="422"/>
    </location>
</feature>
<keyword evidence="5 9" id="KW-0812">Transmembrane</keyword>
<dbReference type="PROSITE" id="PS50850">
    <property type="entry name" value="MFS"/>
    <property type="match status" value="1"/>
</dbReference>
<evidence type="ECO:0000256" key="5">
    <source>
        <dbReference type="ARBA" id="ARBA00022692"/>
    </source>
</evidence>
<keyword evidence="2" id="KW-0813">Transport</keyword>
<dbReference type="SUPFAM" id="SSF103473">
    <property type="entry name" value="MFS general substrate transporter"/>
    <property type="match status" value="1"/>
</dbReference>
<dbReference type="PROSITE" id="PS00216">
    <property type="entry name" value="SUGAR_TRANSPORT_1"/>
    <property type="match status" value="1"/>
</dbReference>
<feature type="transmembrane region" description="Helical" evidence="9">
    <location>
        <begin position="329"/>
        <end position="351"/>
    </location>
</feature>
<feature type="transmembrane region" description="Helical" evidence="9">
    <location>
        <begin position="99"/>
        <end position="117"/>
    </location>
</feature>
<dbReference type="GO" id="GO:0022857">
    <property type="term" value="F:transmembrane transporter activity"/>
    <property type="evidence" value="ECO:0007669"/>
    <property type="project" value="InterPro"/>
</dbReference>
<evidence type="ECO:0000256" key="4">
    <source>
        <dbReference type="ARBA" id="ARBA00022597"/>
    </source>
</evidence>
<dbReference type="InterPro" id="IPR005828">
    <property type="entry name" value="MFS_sugar_transport-like"/>
</dbReference>
<dbReference type="OrthoDB" id="6133115at2759"/>
<keyword evidence="6 9" id="KW-1133">Transmembrane helix</keyword>
<dbReference type="PANTHER" id="PTHR48021:SF46">
    <property type="entry name" value="MAJOR FACILITATOR SUPERFAMILY (MFS) PROFILE DOMAIN-CONTAINING PROTEIN"/>
    <property type="match status" value="1"/>
</dbReference>
<evidence type="ECO:0000256" key="9">
    <source>
        <dbReference type="SAM" id="Phobius"/>
    </source>
</evidence>
<sequence>MTMEKKLSNNCLHNDFKGKDNGYEWPQIFAIFISSLASLCCGLAFSWFSPSLPVIISDKENYDITEDQASYFTVLPPATMMLSVPLFSSLNDRIGRKKVIMIMGVIQIVAWSLVSVANNVYVFYLSRCVNGLGDGCLFTALPMYIGEVSNPKVRGRWGNILTFNIYFGQCLINIIGSNFSIVHTAYIVLVVPIVFLVIFYFFPESPYYLVMKGKEEEAKAALKWLTRKDNIEEDFLQLKYDVARQMSETGTWCDLFKNIAYRKALYAGLFLRISQQLGGISVFAIYTQFIFAKAGTNMSPSNASIIFTGLICILNFIAGFTIDKFGRRPAYMVSSFFSGVVLFLLSCYFYIDDYQIEIDLSSFKWVPLAGMMVFVFTYSFGLGVVPTLMLGELFSASIKSKGLCFLTIIFGVLVGSLTKLFHILESNYGLFCPFLLFSLSSLIGTILTVYFVPETKGKTLEEIQQALKGEKKEKKNEIL</sequence>
<keyword evidence="3" id="KW-1003">Cell membrane</keyword>
<keyword evidence="7 9" id="KW-0472">Membrane</keyword>
<accession>A0A9P0ATJ1</accession>
<dbReference type="Gene3D" id="1.20.1250.20">
    <property type="entry name" value="MFS general substrate transporter like domains"/>
    <property type="match status" value="1"/>
</dbReference>
<feature type="transmembrane region" description="Helical" evidence="9">
    <location>
        <begin position="428"/>
        <end position="452"/>
    </location>
</feature>
<evidence type="ECO:0000313" key="12">
    <source>
        <dbReference type="Proteomes" id="UP001154078"/>
    </source>
</evidence>
<feature type="transmembrane region" description="Helical" evidence="9">
    <location>
        <begin position="269"/>
        <end position="291"/>
    </location>
</feature>
<proteinExistence type="predicted"/>
<dbReference type="InterPro" id="IPR036259">
    <property type="entry name" value="MFS_trans_sf"/>
</dbReference>
<dbReference type="InterPro" id="IPR050549">
    <property type="entry name" value="MFS_Trehalose_Transporter"/>
</dbReference>
<evidence type="ECO:0000256" key="6">
    <source>
        <dbReference type="ARBA" id="ARBA00022989"/>
    </source>
</evidence>
<evidence type="ECO:0000313" key="11">
    <source>
        <dbReference type="EMBL" id="CAH0550123.1"/>
    </source>
</evidence>
<gene>
    <name evidence="11" type="ORF">MELIAE_LOCUS3020</name>
</gene>
<reference evidence="11" key="1">
    <citation type="submission" date="2021-12" db="EMBL/GenBank/DDBJ databases">
        <authorList>
            <person name="King R."/>
        </authorList>
    </citation>
    <scope>NUCLEOTIDE SEQUENCE</scope>
</reference>
<keyword evidence="8" id="KW-0325">Glycoprotein</keyword>
<dbReference type="Pfam" id="PF00083">
    <property type="entry name" value="Sugar_tr"/>
    <property type="match status" value="1"/>
</dbReference>